<evidence type="ECO:0000256" key="3">
    <source>
        <dbReference type="ARBA" id="ARBA00022771"/>
    </source>
</evidence>
<dbReference type="InterPro" id="IPR006456">
    <property type="entry name" value="ZF_HD_homeobox_Cys/His_dimer"/>
</dbReference>
<evidence type="ECO:0000256" key="6">
    <source>
        <dbReference type="ARBA" id="ARBA00023125"/>
    </source>
</evidence>
<sequence length="361" mass="39939">MDLRGQEKRVGMPISMSFNHHPIRESVSTSVVVGGVERRRDGGGATTGNGTSMFSSSSQTLDHHHHQVHQVHQHQHQHQHQHPPPPPPPQLQPPHHTQQQQQVRVAISESESDSDPDPETDPVPIPFPVSIALAGATSVTPITVGSKSRPPKPRYRECLKNHAASIGGHVVDGCGEFMPNGEEGTPGSLKCAACDCHRNFHRKEVDGEPRSGPNCYHCYTPNNNSNNARRSRVLPQALPAPSPFGTLPLHAPGPIPPMMMTFGGGGGTESSSEERNVYQSNVGTSQQQQQPPFALSKKRFRTKFSQDQKEKMVGFAEKIGWRFQKQDEELVQQFCAETGVKRQVLKVWMHNNKHIMKKKEP</sequence>
<dbReference type="GO" id="GO:0050793">
    <property type="term" value="P:regulation of developmental process"/>
    <property type="evidence" value="ECO:0007669"/>
    <property type="project" value="TreeGrafter"/>
</dbReference>
<evidence type="ECO:0000256" key="7">
    <source>
        <dbReference type="ARBA" id="ARBA00023155"/>
    </source>
</evidence>
<feature type="compositionally biased region" description="Pro residues" evidence="10">
    <location>
        <begin position="82"/>
        <end position="92"/>
    </location>
</feature>
<keyword evidence="2" id="KW-0479">Metal-binding</keyword>
<keyword evidence="3" id="KW-0863">Zinc-finger</keyword>
<dbReference type="OrthoDB" id="1910053at2759"/>
<evidence type="ECO:0000256" key="9">
    <source>
        <dbReference type="ARBA" id="ARBA00023242"/>
    </source>
</evidence>
<feature type="compositionally biased region" description="Low complexity" evidence="10">
    <location>
        <begin position="93"/>
        <end position="103"/>
    </location>
</feature>
<evidence type="ECO:0000256" key="8">
    <source>
        <dbReference type="ARBA" id="ARBA00023163"/>
    </source>
</evidence>
<reference evidence="12 13" key="1">
    <citation type="journal article" date="2020" name="IScience">
        <title>Genome Sequencing of the Endangered Kingdonia uniflora (Circaeasteraceae, Ranunculales) Reveals Potential Mechanisms of Evolutionary Specialization.</title>
        <authorList>
            <person name="Sun Y."/>
            <person name="Deng T."/>
            <person name="Zhang A."/>
            <person name="Moore M.J."/>
            <person name="Landis J.B."/>
            <person name="Lin N."/>
            <person name="Zhang H."/>
            <person name="Zhang X."/>
            <person name="Huang J."/>
            <person name="Zhang X."/>
            <person name="Sun H."/>
            <person name="Wang H."/>
        </authorList>
    </citation>
    <scope>NUCLEOTIDE SEQUENCE [LARGE SCALE GENOMIC DNA]</scope>
    <source>
        <strain evidence="12">TB1705</strain>
        <tissue evidence="12">Leaf</tissue>
    </source>
</reference>
<dbReference type="EMBL" id="JACGCM010001815">
    <property type="protein sequence ID" value="KAF6149017.1"/>
    <property type="molecule type" value="Genomic_DNA"/>
</dbReference>
<keyword evidence="7" id="KW-0371">Homeobox</keyword>
<dbReference type="Pfam" id="PF04770">
    <property type="entry name" value="ZF-HD_dimer"/>
    <property type="match status" value="1"/>
</dbReference>
<protein>
    <recommendedName>
        <fullName evidence="11">ZF-HD dimerization-type domain-containing protein</fullName>
    </recommendedName>
</protein>
<evidence type="ECO:0000256" key="5">
    <source>
        <dbReference type="ARBA" id="ARBA00023015"/>
    </source>
</evidence>
<dbReference type="Proteomes" id="UP000541444">
    <property type="component" value="Unassembled WGS sequence"/>
</dbReference>
<dbReference type="NCBIfam" id="TIGR01565">
    <property type="entry name" value="homeo_ZF_HD"/>
    <property type="match status" value="1"/>
</dbReference>
<feature type="compositionally biased region" description="Basic residues" evidence="10">
    <location>
        <begin position="63"/>
        <end position="81"/>
    </location>
</feature>
<proteinExistence type="predicted"/>
<keyword evidence="9" id="KW-0539">Nucleus</keyword>
<dbReference type="GO" id="GO:0000976">
    <property type="term" value="F:transcription cis-regulatory region binding"/>
    <property type="evidence" value="ECO:0007669"/>
    <property type="project" value="TreeGrafter"/>
</dbReference>
<keyword evidence="13" id="KW-1185">Reference proteome</keyword>
<dbReference type="PANTHER" id="PTHR31948:SF60">
    <property type="entry name" value="ZINC-FINGER HOMEODOMAIN PROTEIN 5"/>
    <property type="match status" value="1"/>
</dbReference>
<dbReference type="GO" id="GO:0005634">
    <property type="term" value="C:nucleus"/>
    <property type="evidence" value="ECO:0007669"/>
    <property type="project" value="UniProtKB-SubCell"/>
</dbReference>
<dbReference type="GO" id="GO:0003700">
    <property type="term" value="F:DNA-binding transcription factor activity"/>
    <property type="evidence" value="ECO:0007669"/>
    <property type="project" value="TreeGrafter"/>
</dbReference>
<feature type="region of interest" description="Disordered" evidence="10">
    <location>
        <begin position="29"/>
        <end position="127"/>
    </location>
</feature>
<evidence type="ECO:0000313" key="13">
    <source>
        <dbReference type="Proteomes" id="UP000541444"/>
    </source>
</evidence>
<evidence type="ECO:0000256" key="10">
    <source>
        <dbReference type="SAM" id="MobiDB-lite"/>
    </source>
</evidence>
<dbReference type="NCBIfam" id="TIGR01566">
    <property type="entry name" value="ZF_HD_prot_N"/>
    <property type="match status" value="1"/>
</dbReference>
<gene>
    <name evidence="12" type="ORF">GIB67_042438</name>
</gene>
<evidence type="ECO:0000313" key="12">
    <source>
        <dbReference type="EMBL" id="KAF6149017.1"/>
    </source>
</evidence>
<evidence type="ECO:0000256" key="4">
    <source>
        <dbReference type="ARBA" id="ARBA00022833"/>
    </source>
</evidence>
<comment type="subcellular location">
    <subcellularLocation>
        <location evidence="1">Nucleus</location>
    </subcellularLocation>
</comment>
<evidence type="ECO:0000256" key="2">
    <source>
        <dbReference type="ARBA" id="ARBA00022723"/>
    </source>
</evidence>
<name>A0A7J7M2D6_9MAGN</name>
<dbReference type="PANTHER" id="PTHR31948">
    <property type="entry name" value="ZINC-FINGER HOMEODOMAIN PROTEIN 2"/>
    <property type="match status" value="1"/>
</dbReference>
<dbReference type="FunFam" id="1.10.10.60:FF:000257">
    <property type="entry name" value="Zinc-finger homeodomain protein 2"/>
    <property type="match status" value="1"/>
</dbReference>
<accession>A0A7J7M2D6</accession>
<keyword evidence="4" id="KW-0862">Zinc</keyword>
<keyword evidence="6" id="KW-0238">DNA-binding</keyword>
<evidence type="ECO:0000259" key="11">
    <source>
        <dbReference type="PROSITE" id="PS51523"/>
    </source>
</evidence>
<dbReference type="InterPro" id="IPR009057">
    <property type="entry name" value="Homeodomain-like_sf"/>
</dbReference>
<keyword evidence="5" id="KW-0805">Transcription regulation</keyword>
<keyword evidence="8" id="KW-0804">Transcription</keyword>
<dbReference type="SUPFAM" id="SSF46689">
    <property type="entry name" value="Homeodomain-like"/>
    <property type="match status" value="1"/>
</dbReference>
<dbReference type="InterPro" id="IPR006455">
    <property type="entry name" value="Homeodomain_ZF_HD"/>
</dbReference>
<dbReference type="AlphaFoldDB" id="A0A7J7M2D6"/>
<dbReference type="Gene3D" id="1.10.10.60">
    <property type="entry name" value="Homeodomain-like"/>
    <property type="match status" value="1"/>
</dbReference>
<feature type="compositionally biased region" description="Polar residues" evidence="10">
    <location>
        <begin position="48"/>
        <end position="60"/>
    </location>
</feature>
<dbReference type="GO" id="GO:0008270">
    <property type="term" value="F:zinc ion binding"/>
    <property type="evidence" value="ECO:0007669"/>
    <property type="project" value="UniProtKB-KW"/>
</dbReference>
<feature type="compositionally biased region" description="Acidic residues" evidence="10">
    <location>
        <begin position="110"/>
        <end position="120"/>
    </location>
</feature>
<evidence type="ECO:0000256" key="1">
    <source>
        <dbReference type="ARBA" id="ARBA00004123"/>
    </source>
</evidence>
<organism evidence="12 13">
    <name type="scientific">Kingdonia uniflora</name>
    <dbReference type="NCBI Taxonomy" id="39325"/>
    <lineage>
        <taxon>Eukaryota</taxon>
        <taxon>Viridiplantae</taxon>
        <taxon>Streptophyta</taxon>
        <taxon>Embryophyta</taxon>
        <taxon>Tracheophyta</taxon>
        <taxon>Spermatophyta</taxon>
        <taxon>Magnoliopsida</taxon>
        <taxon>Ranunculales</taxon>
        <taxon>Circaeasteraceae</taxon>
        <taxon>Kingdonia</taxon>
    </lineage>
</organism>
<feature type="domain" description="ZF-HD dimerization-type" evidence="11">
    <location>
        <begin position="155"/>
        <end position="204"/>
    </location>
</feature>
<comment type="caution">
    <text evidence="12">The sequence shown here is derived from an EMBL/GenBank/DDBJ whole genome shotgun (WGS) entry which is preliminary data.</text>
</comment>
<dbReference type="PROSITE" id="PS51523">
    <property type="entry name" value="ZF_HD_DIMER"/>
    <property type="match status" value="1"/>
</dbReference>